<feature type="compositionally biased region" description="Polar residues" evidence="1">
    <location>
        <begin position="221"/>
        <end position="239"/>
    </location>
</feature>
<name>A0A0D2N1K3_HYPSF</name>
<feature type="compositionally biased region" description="Pro residues" evidence="1">
    <location>
        <begin position="330"/>
        <end position="341"/>
    </location>
</feature>
<dbReference type="OrthoDB" id="3269353at2759"/>
<accession>A0A0D2N1K3</accession>
<dbReference type="AlphaFoldDB" id="A0A0D2N1K3"/>
<dbReference type="EMBL" id="KN817518">
    <property type="protein sequence ID" value="KJA30243.1"/>
    <property type="molecule type" value="Genomic_DNA"/>
</dbReference>
<proteinExistence type="predicted"/>
<organism evidence="2 3">
    <name type="scientific">Hypholoma sublateritium (strain FD-334 SS-4)</name>
    <dbReference type="NCBI Taxonomy" id="945553"/>
    <lineage>
        <taxon>Eukaryota</taxon>
        <taxon>Fungi</taxon>
        <taxon>Dikarya</taxon>
        <taxon>Basidiomycota</taxon>
        <taxon>Agaricomycotina</taxon>
        <taxon>Agaricomycetes</taxon>
        <taxon>Agaricomycetidae</taxon>
        <taxon>Agaricales</taxon>
        <taxon>Agaricineae</taxon>
        <taxon>Strophariaceae</taxon>
        <taxon>Hypholoma</taxon>
    </lineage>
</organism>
<protein>
    <submittedName>
        <fullName evidence="2">Uncharacterized protein</fullName>
    </submittedName>
</protein>
<feature type="region of interest" description="Disordered" evidence="1">
    <location>
        <begin position="221"/>
        <end position="303"/>
    </location>
</feature>
<evidence type="ECO:0000313" key="3">
    <source>
        <dbReference type="Proteomes" id="UP000054270"/>
    </source>
</evidence>
<evidence type="ECO:0000256" key="1">
    <source>
        <dbReference type="SAM" id="MobiDB-lite"/>
    </source>
</evidence>
<dbReference type="STRING" id="945553.A0A0D2N1K3"/>
<dbReference type="Proteomes" id="UP000054270">
    <property type="component" value="Unassembled WGS sequence"/>
</dbReference>
<reference evidence="3" key="1">
    <citation type="submission" date="2014-04" db="EMBL/GenBank/DDBJ databases">
        <title>Evolutionary Origins and Diversification of the Mycorrhizal Mutualists.</title>
        <authorList>
            <consortium name="DOE Joint Genome Institute"/>
            <consortium name="Mycorrhizal Genomics Consortium"/>
            <person name="Kohler A."/>
            <person name="Kuo A."/>
            <person name="Nagy L.G."/>
            <person name="Floudas D."/>
            <person name="Copeland A."/>
            <person name="Barry K.W."/>
            <person name="Cichocki N."/>
            <person name="Veneault-Fourrey C."/>
            <person name="LaButti K."/>
            <person name="Lindquist E.A."/>
            <person name="Lipzen A."/>
            <person name="Lundell T."/>
            <person name="Morin E."/>
            <person name="Murat C."/>
            <person name="Riley R."/>
            <person name="Ohm R."/>
            <person name="Sun H."/>
            <person name="Tunlid A."/>
            <person name="Henrissat B."/>
            <person name="Grigoriev I.V."/>
            <person name="Hibbett D.S."/>
            <person name="Martin F."/>
        </authorList>
    </citation>
    <scope>NUCLEOTIDE SEQUENCE [LARGE SCALE GENOMIC DNA]</scope>
    <source>
        <strain evidence="3">FD-334 SS-4</strain>
    </source>
</reference>
<feature type="region of interest" description="Disordered" evidence="1">
    <location>
        <begin position="323"/>
        <end position="348"/>
    </location>
</feature>
<keyword evidence="3" id="KW-1185">Reference proteome</keyword>
<feature type="compositionally biased region" description="Polar residues" evidence="1">
    <location>
        <begin position="274"/>
        <end position="290"/>
    </location>
</feature>
<gene>
    <name evidence="2" type="ORF">HYPSUDRAFT_32385</name>
</gene>
<evidence type="ECO:0000313" key="2">
    <source>
        <dbReference type="EMBL" id="KJA30243.1"/>
    </source>
</evidence>
<sequence>MYPSFNLYPGVYPYLDIYPATYGFRNIYSTPSVPIEVDRQLYTPMAAAYPSFVLYQSVYPYFDLYPAPYFKDDTLEEMTTTSQNPESVVVQSSSRYPIFNLYPAVYPYFDIYPSLPSSPVAPTKRADVIATRFSSRLTHAELHAMVMMEKVGSTGSFGHMEHGINPSESDIQASPHANFLYDASHDANLRNFGTPARNINRSSSSQAYRVSMAFKAGAYSMSQDRSNQSESQRTTPEFNSSSISLSRTRSLRHEQPDFPLPPHSSVAQRRDTMSRSNSLRDQIHTGSSIGLPSRPAPPRKRDSIVLQRVKAYDSTAEAMVSTRDTLSKFPMPPKAPLPPLPIDRSGTL</sequence>